<dbReference type="EMBL" id="MFRA01000001">
    <property type="protein sequence ID" value="OGH93305.1"/>
    <property type="molecule type" value="Genomic_DNA"/>
</dbReference>
<dbReference type="InterPro" id="IPR050385">
    <property type="entry name" value="Archaeal_FAD_synthase"/>
</dbReference>
<proteinExistence type="predicted"/>
<dbReference type="NCBIfam" id="TIGR00125">
    <property type="entry name" value="cyt_tran_rel"/>
    <property type="match status" value="1"/>
</dbReference>
<accession>A0A1F6PAU3</accession>
<dbReference type="Proteomes" id="UP000176634">
    <property type="component" value="Unassembled WGS sequence"/>
</dbReference>
<organism evidence="4 5">
    <name type="scientific">Candidatus Magasanikbacteria bacterium RIFOXYD1_FULL_40_23</name>
    <dbReference type="NCBI Taxonomy" id="1798705"/>
    <lineage>
        <taxon>Bacteria</taxon>
        <taxon>Candidatus Magasanikiibacteriota</taxon>
    </lineage>
</organism>
<evidence type="ECO:0000256" key="1">
    <source>
        <dbReference type="ARBA" id="ARBA00022679"/>
    </source>
</evidence>
<keyword evidence="1" id="KW-0808">Transferase</keyword>
<gene>
    <name evidence="4" type="ORF">A2563_01720</name>
</gene>
<evidence type="ECO:0000313" key="4">
    <source>
        <dbReference type="EMBL" id="OGH93305.1"/>
    </source>
</evidence>
<dbReference type="GO" id="GO:0016779">
    <property type="term" value="F:nucleotidyltransferase activity"/>
    <property type="evidence" value="ECO:0007669"/>
    <property type="project" value="UniProtKB-KW"/>
</dbReference>
<name>A0A1F6PAU3_9BACT</name>
<reference evidence="4 5" key="1">
    <citation type="journal article" date="2016" name="Nat. Commun.">
        <title>Thousands of microbial genomes shed light on interconnected biogeochemical processes in an aquifer system.</title>
        <authorList>
            <person name="Anantharaman K."/>
            <person name="Brown C.T."/>
            <person name="Hug L.A."/>
            <person name="Sharon I."/>
            <person name="Castelle C.J."/>
            <person name="Probst A.J."/>
            <person name="Thomas B.C."/>
            <person name="Singh A."/>
            <person name="Wilkins M.J."/>
            <person name="Karaoz U."/>
            <person name="Brodie E.L."/>
            <person name="Williams K.H."/>
            <person name="Hubbard S.S."/>
            <person name="Banfield J.F."/>
        </authorList>
    </citation>
    <scope>NUCLEOTIDE SEQUENCE [LARGE SCALE GENOMIC DNA]</scope>
</reference>
<evidence type="ECO:0000259" key="3">
    <source>
        <dbReference type="Pfam" id="PF01467"/>
    </source>
</evidence>
<dbReference type="STRING" id="1798705.A2563_01720"/>
<sequence length="140" mass="15768">MSKKVLVFGTFDIVHAGHIHMLNEAKDYGDYLTVIVSRDDTAAQVKGNAPIYGENDRVEAVKALSIADKVRLGNLGEDKYQVIREEDPDIIGLGYDQVAFVDKLKENIKEGIEIVQLKAYKPEIYKSSKIKEQMRKEGKL</sequence>
<dbReference type="Pfam" id="PF01467">
    <property type="entry name" value="CTP_transf_like"/>
    <property type="match status" value="1"/>
</dbReference>
<dbReference type="PANTHER" id="PTHR43793:SF1">
    <property type="entry name" value="FAD SYNTHASE"/>
    <property type="match status" value="1"/>
</dbReference>
<dbReference type="InterPro" id="IPR014729">
    <property type="entry name" value="Rossmann-like_a/b/a_fold"/>
</dbReference>
<feature type="domain" description="Cytidyltransferase-like" evidence="3">
    <location>
        <begin position="7"/>
        <end position="132"/>
    </location>
</feature>
<dbReference type="Gene3D" id="3.40.50.620">
    <property type="entry name" value="HUPs"/>
    <property type="match status" value="1"/>
</dbReference>
<dbReference type="InterPro" id="IPR004821">
    <property type="entry name" value="Cyt_trans-like"/>
</dbReference>
<dbReference type="PANTHER" id="PTHR43793">
    <property type="entry name" value="FAD SYNTHASE"/>
    <property type="match status" value="1"/>
</dbReference>
<dbReference type="SUPFAM" id="SSF52374">
    <property type="entry name" value="Nucleotidylyl transferase"/>
    <property type="match status" value="1"/>
</dbReference>
<keyword evidence="2" id="KW-0548">Nucleotidyltransferase</keyword>
<comment type="caution">
    <text evidence="4">The sequence shown here is derived from an EMBL/GenBank/DDBJ whole genome shotgun (WGS) entry which is preliminary data.</text>
</comment>
<protein>
    <recommendedName>
        <fullName evidence="3">Cytidyltransferase-like domain-containing protein</fullName>
    </recommendedName>
</protein>
<evidence type="ECO:0000313" key="5">
    <source>
        <dbReference type="Proteomes" id="UP000176634"/>
    </source>
</evidence>
<dbReference type="AlphaFoldDB" id="A0A1F6PAU3"/>
<evidence type="ECO:0000256" key="2">
    <source>
        <dbReference type="ARBA" id="ARBA00022695"/>
    </source>
</evidence>